<dbReference type="Proteomes" id="UP000825179">
    <property type="component" value="Chromosome"/>
</dbReference>
<feature type="transmembrane region" description="Helical" evidence="1">
    <location>
        <begin position="78"/>
        <end position="96"/>
    </location>
</feature>
<reference evidence="3" key="3">
    <citation type="submission" date="2021-08" db="EMBL/GenBank/DDBJ databases">
        <authorList>
            <person name="de Jong S."/>
            <person name="van den Broek M."/>
            <person name="Merkel A."/>
            <person name="de la Torre Cortes P."/>
            <person name="Kalamorz F."/>
            <person name="Cook G."/>
            <person name="van Loosdrecht M."/>
            <person name="McMillan D."/>
        </authorList>
    </citation>
    <scope>NUCLEOTIDE SEQUENCE</scope>
    <source>
        <strain evidence="3">TA2.A1</strain>
    </source>
</reference>
<feature type="transmembrane region" description="Helical" evidence="1">
    <location>
        <begin position="149"/>
        <end position="172"/>
    </location>
</feature>
<gene>
    <name evidence="2" type="ORF">CathTA2_3074</name>
    <name evidence="3" type="ORF">HUR95_16715</name>
</gene>
<accession>F5LAY9</accession>
<feature type="transmembrane region" description="Helical" evidence="1">
    <location>
        <begin position="42"/>
        <end position="66"/>
    </location>
</feature>
<keyword evidence="1" id="KW-0472">Membrane</keyword>
<evidence type="ECO:0000313" key="4">
    <source>
        <dbReference type="Proteomes" id="UP000010716"/>
    </source>
</evidence>
<dbReference type="PANTHER" id="PTHR33876:SF4">
    <property type="entry name" value="CHLOROPLAST PROTEIN FOR GROWTH AND FERTILITY 2"/>
    <property type="match status" value="1"/>
</dbReference>
<reference evidence="2 4" key="1">
    <citation type="journal article" date="2011" name="J. Bacteriol.">
        <title>Draft genome sequence of the thermoalkaliphilic Caldalkalibacillus thermarum strain TA2.A1.</title>
        <authorList>
            <person name="Kalamorz F."/>
            <person name="Keis S."/>
            <person name="McMillan D.G."/>
            <person name="Olsson K."/>
            <person name="Stanton J.A."/>
            <person name="Stockwell P."/>
            <person name="Black M.A."/>
            <person name="Klingeman D.M."/>
            <person name="Land M.L."/>
            <person name="Han C.S."/>
            <person name="Martin S.L."/>
            <person name="Becher S.A."/>
            <person name="Peddie C.J."/>
            <person name="Morgan H.W."/>
            <person name="Matthies D."/>
            <person name="Preiss L."/>
            <person name="Meier T."/>
            <person name="Brown S.D."/>
            <person name="Cook G.M."/>
        </authorList>
    </citation>
    <scope>NUCLEOTIDE SEQUENCE [LARGE SCALE GENOMIC DNA]</scope>
    <source>
        <strain evidence="2 4">TA2.A1</strain>
    </source>
</reference>
<dbReference type="KEGG" id="cthu:HUR95_16715"/>
<feature type="transmembrane region" description="Helical" evidence="1">
    <location>
        <begin position="117"/>
        <end position="137"/>
    </location>
</feature>
<dbReference type="PANTHER" id="PTHR33876">
    <property type="entry name" value="UNNAMED PRODUCT"/>
    <property type="match status" value="1"/>
</dbReference>
<name>F5LAY9_CALTT</name>
<dbReference type="Proteomes" id="UP000010716">
    <property type="component" value="Unassembled WGS sequence"/>
</dbReference>
<evidence type="ECO:0000313" key="5">
    <source>
        <dbReference type="Proteomes" id="UP000825179"/>
    </source>
</evidence>
<keyword evidence="5" id="KW-1185">Reference proteome</keyword>
<sequence length="202" mass="22179">MELSMWTILGLGLVIGLRHALDPDHVIAVSTITSRHKNVWKAGIAGVYWGVGHTITILLIGLVVLLLDLSVSEQYDVYFEWLVAVVLIYLGISAVRDARKGQFTARQAEVKRGYHRSLLTGMVHGLAGSAALMLLMLSQIEQVGQGLSFLLLFGAGSVLGMYVIALILSLPMRLSKSDLFQRRLVYGVGLVSITFGFILFFF</sequence>
<reference evidence="3 5" key="2">
    <citation type="journal article" date="2020" name="Extremophiles">
        <title>Genomic analysis of Caldalkalibacillus thermarum TA2.A1 reveals aerobic alkaliphilic metabolism and evolutionary hallmarks linking alkaliphilic bacteria and plant life.</title>
        <authorList>
            <person name="de Jong S.I."/>
            <person name="van den Broek M.A."/>
            <person name="Merkel A.Y."/>
            <person name="de la Torre Cortes P."/>
            <person name="Kalamorz F."/>
            <person name="Cook G.M."/>
            <person name="van Loosdrecht M.C.M."/>
            <person name="McMillan D.G.G."/>
        </authorList>
    </citation>
    <scope>NUCLEOTIDE SEQUENCE [LARGE SCALE GENOMIC DNA]</scope>
    <source>
        <strain evidence="3 5">TA2.A1</strain>
    </source>
</reference>
<keyword evidence="1" id="KW-1133">Transmembrane helix</keyword>
<protein>
    <submittedName>
        <fullName evidence="2">High-affinity nickel-transporter</fullName>
    </submittedName>
    <submittedName>
        <fullName evidence="3">Urease accessory protein UreH</fullName>
    </submittedName>
</protein>
<feature type="transmembrane region" description="Helical" evidence="1">
    <location>
        <begin position="184"/>
        <end position="201"/>
    </location>
</feature>
<dbReference type="EMBL" id="CP082237">
    <property type="protein sequence ID" value="QZT33825.1"/>
    <property type="molecule type" value="Genomic_DNA"/>
</dbReference>
<dbReference type="eggNOG" id="COG2215">
    <property type="taxonomic scope" value="Bacteria"/>
</dbReference>
<dbReference type="RefSeq" id="WP_007506450.1">
    <property type="nucleotide sequence ID" value="NZ_AFCE01000165.1"/>
</dbReference>
<keyword evidence="1" id="KW-0812">Transmembrane</keyword>
<dbReference type="EMBL" id="AFCE01000165">
    <property type="protein sequence ID" value="EGL81528.1"/>
    <property type="molecule type" value="Genomic_DNA"/>
</dbReference>
<evidence type="ECO:0000313" key="3">
    <source>
        <dbReference type="EMBL" id="QZT33825.1"/>
    </source>
</evidence>
<organism evidence="2 4">
    <name type="scientific">Caldalkalibacillus thermarum (strain TA2.A1)</name>
    <dbReference type="NCBI Taxonomy" id="986075"/>
    <lineage>
        <taxon>Bacteria</taxon>
        <taxon>Bacillati</taxon>
        <taxon>Bacillota</taxon>
        <taxon>Bacilli</taxon>
        <taxon>Bacillales</taxon>
        <taxon>Bacillaceae</taxon>
        <taxon>Caldalkalibacillus</taxon>
    </lineage>
</organism>
<evidence type="ECO:0000313" key="2">
    <source>
        <dbReference type="EMBL" id="EGL81528.1"/>
    </source>
</evidence>
<dbReference type="AlphaFoldDB" id="F5LAY9"/>
<evidence type="ECO:0000256" key="1">
    <source>
        <dbReference type="SAM" id="Phobius"/>
    </source>
</evidence>
<dbReference type="InterPro" id="IPR052776">
    <property type="entry name" value="Chloro_ReproSupport/MetalTrans"/>
</dbReference>
<dbReference type="OrthoDB" id="9811044at2"/>
<proteinExistence type="predicted"/>